<dbReference type="PANTHER" id="PTHR45880:SF1">
    <property type="entry name" value="RNA-BINDING MOTIF PROTEIN, X-LINKED 2"/>
    <property type="match status" value="1"/>
</dbReference>
<dbReference type="CDD" id="cd12411">
    <property type="entry name" value="RRM_ist3_like"/>
    <property type="match status" value="1"/>
</dbReference>
<feature type="compositionally biased region" description="Basic and acidic residues" evidence="3">
    <location>
        <begin position="337"/>
        <end position="346"/>
    </location>
</feature>
<feature type="region of interest" description="Disordered" evidence="3">
    <location>
        <begin position="244"/>
        <end position="272"/>
    </location>
</feature>
<dbReference type="InterPro" id="IPR045844">
    <property type="entry name" value="RRM_Ist3-like"/>
</dbReference>
<dbReference type="Pfam" id="PF00076">
    <property type="entry name" value="RRM_1"/>
    <property type="match status" value="1"/>
</dbReference>
<dbReference type="GO" id="GO:0005686">
    <property type="term" value="C:U2 snRNP"/>
    <property type="evidence" value="ECO:0007669"/>
    <property type="project" value="TreeGrafter"/>
</dbReference>
<evidence type="ECO:0000256" key="3">
    <source>
        <dbReference type="SAM" id="MobiDB-lite"/>
    </source>
</evidence>
<dbReference type="GO" id="GO:0071011">
    <property type="term" value="C:precatalytic spliceosome"/>
    <property type="evidence" value="ECO:0007669"/>
    <property type="project" value="TreeGrafter"/>
</dbReference>
<dbReference type="GO" id="GO:0071013">
    <property type="term" value="C:catalytic step 2 spliceosome"/>
    <property type="evidence" value="ECO:0007669"/>
    <property type="project" value="TreeGrafter"/>
</dbReference>
<dbReference type="Gene3D" id="3.30.70.330">
    <property type="match status" value="1"/>
</dbReference>
<feature type="compositionally biased region" description="Basic residues" evidence="3">
    <location>
        <begin position="244"/>
        <end position="265"/>
    </location>
</feature>
<comment type="caution">
    <text evidence="5">The sequence shown here is derived from an EMBL/GenBank/DDBJ whole genome shotgun (WGS) entry which is preliminary data.</text>
</comment>
<dbReference type="InterPro" id="IPR051847">
    <property type="entry name" value="RNA_proc/Spliceosome_comp"/>
</dbReference>
<dbReference type="PROSITE" id="PS50102">
    <property type="entry name" value="RRM"/>
    <property type="match status" value="1"/>
</dbReference>
<dbReference type="GO" id="GO:0000398">
    <property type="term" value="P:mRNA splicing, via spliceosome"/>
    <property type="evidence" value="ECO:0007669"/>
    <property type="project" value="InterPro"/>
</dbReference>
<sequence length="365" mass="42407">MAAFRSPVAFGLDFYSFVTGCNRIASAVFCPTCSMRMLPSRMSTVVVMSRGHCDRVPYHVEVVQEMNPITNIKNQNALNERELRLGTAGNVDKSWHRDYKDSAWIYVGGLEYGLTEGDIICVFSQYGEVMNINLIRDRKTGKSKGFCFLCYQDQRSTVLAVDNFNGITLKGRMLRVDHVAEYKVPKYREDADEETKRLWEEGCAPKPIRRVVEEAPKQSMKSSDLVRLKGDDLEFVKQAKKIKKEEKKKKKEMKKLKKKHKKLLKKAQTDPDGDWKDQAKMIDTILNDEDFYGVNSHFDFGKKKEEKEEPTHNPRPDFEKADWRDIEIWKVIREREKAEKAARGESTEAWGPEQHYVSNRYQKNN</sequence>
<feature type="region of interest" description="Disordered" evidence="3">
    <location>
        <begin position="337"/>
        <end position="365"/>
    </location>
</feature>
<proteinExistence type="predicted"/>
<keyword evidence="1 2" id="KW-0694">RNA-binding</keyword>
<dbReference type="InterPro" id="IPR035979">
    <property type="entry name" value="RBD_domain_sf"/>
</dbReference>
<dbReference type="GO" id="GO:0003723">
    <property type="term" value="F:RNA binding"/>
    <property type="evidence" value="ECO:0007669"/>
    <property type="project" value="UniProtKB-UniRule"/>
</dbReference>
<dbReference type="STRING" id="2018661.A0A2A2JVZ8"/>
<dbReference type="Proteomes" id="UP000218231">
    <property type="component" value="Unassembled WGS sequence"/>
</dbReference>
<feature type="domain" description="RRM" evidence="4">
    <location>
        <begin position="103"/>
        <end position="181"/>
    </location>
</feature>
<dbReference type="EMBL" id="LIAE01010192">
    <property type="protein sequence ID" value="PAV65833.1"/>
    <property type="molecule type" value="Genomic_DNA"/>
</dbReference>
<evidence type="ECO:0000256" key="1">
    <source>
        <dbReference type="ARBA" id="ARBA00022884"/>
    </source>
</evidence>
<evidence type="ECO:0000259" key="4">
    <source>
        <dbReference type="PROSITE" id="PS50102"/>
    </source>
</evidence>
<dbReference type="InterPro" id="IPR012677">
    <property type="entry name" value="Nucleotide-bd_a/b_plait_sf"/>
</dbReference>
<dbReference type="PANTHER" id="PTHR45880">
    <property type="entry name" value="RNA-BINDING MOTIF PROTEIN, X-LINKED 2"/>
    <property type="match status" value="1"/>
</dbReference>
<evidence type="ECO:0000256" key="2">
    <source>
        <dbReference type="PROSITE-ProRule" id="PRU00176"/>
    </source>
</evidence>
<dbReference type="FunFam" id="3.30.70.330:FF:000962">
    <property type="entry name" value="RBMX2 ortholog"/>
    <property type="match status" value="1"/>
</dbReference>
<keyword evidence="6" id="KW-1185">Reference proteome</keyword>
<feature type="compositionally biased region" description="Polar residues" evidence="3">
    <location>
        <begin position="356"/>
        <end position="365"/>
    </location>
</feature>
<protein>
    <recommendedName>
        <fullName evidence="4">RRM domain-containing protein</fullName>
    </recommendedName>
</protein>
<name>A0A2A2JVZ8_9BILA</name>
<organism evidence="5 6">
    <name type="scientific">Diploscapter pachys</name>
    <dbReference type="NCBI Taxonomy" id="2018661"/>
    <lineage>
        <taxon>Eukaryota</taxon>
        <taxon>Metazoa</taxon>
        <taxon>Ecdysozoa</taxon>
        <taxon>Nematoda</taxon>
        <taxon>Chromadorea</taxon>
        <taxon>Rhabditida</taxon>
        <taxon>Rhabditina</taxon>
        <taxon>Rhabditomorpha</taxon>
        <taxon>Rhabditoidea</taxon>
        <taxon>Rhabditidae</taxon>
        <taxon>Diploscapter</taxon>
    </lineage>
</organism>
<accession>A0A2A2JVZ8</accession>
<reference evidence="5 6" key="1">
    <citation type="journal article" date="2017" name="Curr. Biol.">
        <title>Genome architecture and evolution of a unichromosomal asexual nematode.</title>
        <authorList>
            <person name="Fradin H."/>
            <person name="Zegar C."/>
            <person name="Gutwein M."/>
            <person name="Lucas J."/>
            <person name="Kovtun M."/>
            <person name="Corcoran D."/>
            <person name="Baugh L.R."/>
            <person name="Kiontke K."/>
            <person name="Gunsalus K."/>
            <person name="Fitch D.H."/>
            <person name="Piano F."/>
        </authorList>
    </citation>
    <scope>NUCLEOTIDE SEQUENCE [LARGE SCALE GENOMIC DNA]</scope>
    <source>
        <strain evidence="5">PF1309</strain>
    </source>
</reference>
<dbReference type="AlphaFoldDB" id="A0A2A2JVZ8"/>
<gene>
    <name evidence="5" type="ORF">WR25_13510</name>
</gene>
<dbReference type="InterPro" id="IPR000504">
    <property type="entry name" value="RRM_dom"/>
</dbReference>
<dbReference type="SUPFAM" id="SSF54928">
    <property type="entry name" value="RNA-binding domain, RBD"/>
    <property type="match status" value="1"/>
</dbReference>
<dbReference type="OrthoDB" id="2573941at2759"/>
<evidence type="ECO:0000313" key="6">
    <source>
        <dbReference type="Proteomes" id="UP000218231"/>
    </source>
</evidence>
<evidence type="ECO:0000313" key="5">
    <source>
        <dbReference type="EMBL" id="PAV65833.1"/>
    </source>
</evidence>
<dbReference type="SMART" id="SM00360">
    <property type="entry name" value="RRM"/>
    <property type="match status" value="1"/>
</dbReference>